<sequence>MFKINIKLILLFLFPLLVSSKLLDGLLDLSILQKIVDDINHLAGGVWTAEVNELTRLPLIEQKKLCGTIIPEENKNHTQAEPPKVEGTVKGSCSTKIEFDARTKWSGCSAIIGHIQDQRPCGSCWAVSTASVYTDRYCITRLKKGQTTSATDAGSQFSALDILSCSISGDGCKGGWPPSAWNWIKSKGVCTGTDYKTKSGCKPYPYTPGKPATRLQCKSSCTANWRTTYPKDKHFATSVGGLQGSTATVQAIKNEIMANGPVVASMMVYSDFMAYKSGVYFRTANAQKRDGHAVKIIGWGTQTCNGQNIPFWLIANSWSTAWGEKGLFKIRSGVNEVGIEKTGISFGIPKI</sequence>
<dbReference type="InterPro" id="IPR013128">
    <property type="entry name" value="Peptidase_C1A"/>
</dbReference>
<dbReference type="CDD" id="cd02620">
    <property type="entry name" value="Peptidase_C1A_CathepsinB"/>
    <property type="match status" value="1"/>
</dbReference>
<feature type="chain" id="PRO_5027797898" description="Peptidase C1A papain C-terminal domain-containing protein" evidence="5">
    <location>
        <begin position="21"/>
        <end position="351"/>
    </location>
</feature>
<dbReference type="EMBL" id="CAJEWN010000049">
    <property type="protein sequence ID" value="CAD2151760.1"/>
    <property type="molecule type" value="Genomic_DNA"/>
</dbReference>
<keyword evidence="3" id="KW-0378">Hydrolase</keyword>
<dbReference type="GO" id="GO:0008234">
    <property type="term" value="F:cysteine-type peptidase activity"/>
    <property type="evidence" value="ECO:0007669"/>
    <property type="project" value="UniProtKB-KW"/>
</dbReference>
<dbReference type="OrthoDB" id="640249at2759"/>
<evidence type="ECO:0000313" key="8">
    <source>
        <dbReference type="Proteomes" id="UP000580250"/>
    </source>
</evidence>
<name>A0A6V7UC60_MELEN</name>
<dbReference type="GO" id="GO:0006508">
    <property type="term" value="P:proteolysis"/>
    <property type="evidence" value="ECO:0007669"/>
    <property type="project" value="UniProtKB-KW"/>
</dbReference>
<evidence type="ECO:0000256" key="2">
    <source>
        <dbReference type="ARBA" id="ARBA00022670"/>
    </source>
</evidence>
<dbReference type="InterPro" id="IPR000169">
    <property type="entry name" value="Pept_cys_AS"/>
</dbReference>
<organism evidence="7 8">
    <name type="scientific">Meloidogyne enterolobii</name>
    <name type="common">Root-knot nematode worm</name>
    <name type="synonym">Meloidogyne mayaguensis</name>
    <dbReference type="NCBI Taxonomy" id="390850"/>
    <lineage>
        <taxon>Eukaryota</taxon>
        <taxon>Metazoa</taxon>
        <taxon>Ecdysozoa</taxon>
        <taxon>Nematoda</taxon>
        <taxon>Chromadorea</taxon>
        <taxon>Rhabditida</taxon>
        <taxon>Tylenchina</taxon>
        <taxon>Tylenchomorpha</taxon>
        <taxon>Tylenchoidea</taxon>
        <taxon>Meloidogynidae</taxon>
        <taxon>Meloidogyninae</taxon>
        <taxon>Meloidogyne</taxon>
    </lineage>
</organism>
<keyword evidence="4" id="KW-0788">Thiol protease</keyword>
<evidence type="ECO:0000256" key="5">
    <source>
        <dbReference type="SAM" id="SignalP"/>
    </source>
</evidence>
<dbReference type="PROSITE" id="PS00139">
    <property type="entry name" value="THIOL_PROTEASE_CYS"/>
    <property type="match status" value="1"/>
</dbReference>
<dbReference type="InterPro" id="IPR000668">
    <property type="entry name" value="Peptidase_C1A_C"/>
</dbReference>
<dbReference type="SUPFAM" id="SSF54001">
    <property type="entry name" value="Cysteine proteinases"/>
    <property type="match status" value="1"/>
</dbReference>
<protein>
    <recommendedName>
        <fullName evidence="6">Peptidase C1A papain C-terminal domain-containing protein</fullName>
    </recommendedName>
</protein>
<keyword evidence="2" id="KW-0645">Protease</keyword>
<evidence type="ECO:0000256" key="3">
    <source>
        <dbReference type="ARBA" id="ARBA00022801"/>
    </source>
</evidence>
<feature type="signal peptide" evidence="5">
    <location>
        <begin position="1"/>
        <end position="20"/>
    </location>
</feature>
<dbReference type="PROSITE" id="PS00640">
    <property type="entry name" value="THIOL_PROTEASE_ASN"/>
    <property type="match status" value="1"/>
</dbReference>
<gene>
    <name evidence="7" type="ORF">MENT_LOCUS10509</name>
</gene>
<dbReference type="SMART" id="SM00645">
    <property type="entry name" value="Pept_C1"/>
    <property type="match status" value="1"/>
</dbReference>
<dbReference type="InterPro" id="IPR025661">
    <property type="entry name" value="Pept_asp_AS"/>
</dbReference>
<evidence type="ECO:0000256" key="4">
    <source>
        <dbReference type="ARBA" id="ARBA00022807"/>
    </source>
</evidence>
<comment type="similarity">
    <text evidence="1">Belongs to the peptidase C1 family.</text>
</comment>
<keyword evidence="5" id="KW-0732">Signal</keyword>
<dbReference type="AlphaFoldDB" id="A0A6V7UC60"/>
<evidence type="ECO:0000313" key="7">
    <source>
        <dbReference type="EMBL" id="CAD2151760.1"/>
    </source>
</evidence>
<dbReference type="PANTHER" id="PTHR12411">
    <property type="entry name" value="CYSTEINE PROTEASE FAMILY C1-RELATED"/>
    <property type="match status" value="1"/>
</dbReference>
<dbReference type="InterPro" id="IPR038765">
    <property type="entry name" value="Papain-like_cys_pep_sf"/>
</dbReference>
<dbReference type="Pfam" id="PF00112">
    <property type="entry name" value="Peptidase_C1"/>
    <property type="match status" value="1"/>
</dbReference>
<feature type="domain" description="Peptidase C1A papain C-terminal" evidence="6">
    <location>
        <begin position="95"/>
        <end position="348"/>
    </location>
</feature>
<evidence type="ECO:0000256" key="1">
    <source>
        <dbReference type="ARBA" id="ARBA00008455"/>
    </source>
</evidence>
<proteinExistence type="inferred from homology"/>
<accession>A0A6V7UC60</accession>
<dbReference type="PRINTS" id="PR00705">
    <property type="entry name" value="PAPAIN"/>
</dbReference>
<evidence type="ECO:0000259" key="6">
    <source>
        <dbReference type="SMART" id="SM00645"/>
    </source>
</evidence>
<comment type="caution">
    <text evidence="7">The sequence shown here is derived from an EMBL/GenBank/DDBJ whole genome shotgun (WGS) entry which is preliminary data.</text>
</comment>
<dbReference type="Gene3D" id="3.90.70.10">
    <property type="entry name" value="Cysteine proteinases"/>
    <property type="match status" value="1"/>
</dbReference>
<dbReference type="Proteomes" id="UP000580250">
    <property type="component" value="Unassembled WGS sequence"/>
</dbReference>
<reference evidence="7 8" key="1">
    <citation type="submission" date="2020-08" db="EMBL/GenBank/DDBJ databases">
        <authorList>
            <person name="Koutsovoulos G."/>
            <person name="Danchin GJ E."/>
        </authorList>
    </citation>
    <scope>NUCLEOTIDE SEQUENCE [LARGE SCALE GENOMIC DNA]</scope>
</reference>